<organism evidence="1 2">
    <name type="scientific">Brevundimonas phage vB_BpoS-Marchewka</name>
    <dbReference type="NCBI Taxonomy" id="2948604"/>
    <lineage>
        <taxon>Viruses</taxon>
        <taxon>Duplodnaviria</taxon>
        <taxon>Heunggongvirae</taxon>
        <taxon>Uroviricota</taxon>
        <taxon>Caudoviricetes</taxon>
        <taxon>Jeanschmidtviridae</taxon>
        <taxon>Marchewkavirus</taxon>
        <taxon>Marchewkavirus marchewka</taxon>
    </lineage>
</organism>
<name>A0A9E7N2U2_9CAUD</name>
<proteinExistence type="predicted"/>
<evidence type="ECO:0000313" key="2">
    <source>
        <dbReference type="Proteomes" id="UP001056634"/>
    </source>
</evidence>
<keyword evidence="2" id="KW-1185">Reference proteome</keyword>
<gene>
    <name evidence="1" type="ORF">MARCHEWKA_02210</name>
</gene>
<dbReference type="Proteomes" id="UP001056634">
    <property type="component" value="Segment"/>
</dbReference>
<protein>
    <submittedName>
        <fullName evidence="1">Uncharacterized protein</fullName>
    </submittedName>
</protein>
<evidence type="ECO:0000313" key="1">
    <source>
        <dbReference type="EMBL" id="UTC28733.1"/>
    </source>
</evidence>
<reference evidence="1" key="1">
    <citation type="submission" date="2022-04" db="EMBL/GenBank/DDBJ databases">
        <authorList>
            <person name="Friedrich I."/>
            <person name="Schneider D."/>
            <person name="Poehlein A."/>
            <person name="Hertel R."/>
            <person name="Daniel R."/>
        </authorList>
    </citation>
    <scope>NUCLEOTIDE SEQUENCE</scope>
</reference>
<sequence>MNFADLKNLLARHGFGNITAINHVAGSLREAGLIQAGTKTPMTAEDAVAMILGMSCRGTVREKFHNVEALLAMRGINTEGDNTFGAYLAALLHNYQPDQHRYSLTLSPDRPAATIRAFDTYLGEGVSVPWGKAVTITSPLEPVIWSVAIYHEVLHDVALALRA</sequence>
<dbReference type="EMBL" id="ON529851">
    <property type="protein sequence ID" value="UTC28733.1"/>
    <property type="molecule type" value="Genomic_DNA"/>
</dbReference>
<accession>A0A9E7N2U2</accession>